<dbReference type="Gene3D" id="3.80.10.10">
    <property type="entry name" value="Ribonuclease Inhibitor"/>
    <property type="match status" value="1"/>
</dbReference>
<dbReference type="InterPro" id="IPR001611">
    <property type="entry name" value="Leu-rich_rpt"/>
</dbReference>
<dbReference type="Proteomes" id="UP000663760">
    <property type="component" value="Chromosome 13"/>
</dbReference>
<name>A0A7I8LA94_SPIIN</name>
<organism evidence="1 2">
    <name type="scientific">Spirodela intermedia</name>
    <name type="common">Intermediate duckweed</name>
    <dbReference type="NCBI Taxonomy" id="51605"/>
    <lineage>
        <taxon>Eukaryota</taxon>
        <taxon>Viridiplantae</taxon>
        <taxon>Streptophyta</taxon>
        <taxon>Embryophyta</taxon>
        <taxon>Tracheophyta</taxon>
        <taxon>Spermatophyta</taxon>
        <taxon>Magnoliopsida</taxon>
        <taxon>Liliopsida</taxon>
        <taxon>Araceae</taxon>
        <taxon>Lemnoideae</taxon>
        <taxon>Spirodela</taxon>
    </lineage>
</organism>
<evidence type="ECO:0000313" key="1">
    <source>
        <dbReference type="EMBL" id="CAA7406909.1"/>
    </source>
</evidence>
<dbReference type="EMBL" id="LR746276">
    <property type="protein sequence ID" value="CAA7406909.1"/>
    <property type="molecule type" value="Genomic_DNA"/>
</dbReference>
<dbReference type="InterPro" id="IPR052592">
    <property type="entry name" value="LRR-RLK"/>
</dbReference>
<accession>A0A7I8LA94</accession>
<dbReference type="InterPro" id="IPR032675">
    <property type="entry name" value="LRR_dom_sf"/>
</dbReference>
<dbReference type="OrthoDB" id="676979at2759"/>
<keyword evidence="2" id="KW-1185">Reference proteome</keyword>
<dbReference type="AlphaFoldDB" id="A0A7I8LA94"/>
<dbReference type="PANTHER" id="PTHR48054">
    <property type="entry name" value="RECEPTOR KINASE-LIKE PROTEIN XA21"/>
    <property type="match status" value="1"/>
</dbReference>
<proteinExistence type="predicted"/>
<dbReference type="SUPFAM" id="SSF52058">
    <property type="entry name" value="L domain-like"/>
    <property type="match status" value="1"/>
</dbReference>
<dbReference type="PANTHER" id="PTHR48054:SF82">
    <property type="entry name" value="LRR RECEPTOR-LIKE SERINE_THREONINE-PROTEIN KINASE FLS2"/>
    <property type="match status" value="1"/>
</dbReference>
<sequence>MIPSEMGNFSRLSILQLHLNQFFGQIPPELGQCRNLTLLMLYSNRFTGRLPTSLGNWYTWKCCGCLTTGCRQRSLRYPSSGR</sequence>
<gene>
    <name evidence="1" type="ORF">SI8410_13017587</name>
</gene>
<reference evidence="1" key="1">
    <citation type="submission" date="2020-02" db="EMBL/GenBank/DDBJ databases">
        <authorList>
            <person name="Scholz U."/>
            <person name="Mascher M."/>
            <person name="Fiebig A."/>
        </authorList>
    </citation>
    <scope>NUCLEOTIDE SEQUENCE</scope>
</reference>
<evidence type="ECO:0000313" key="2">
    <source>
        <dbReference type="Proteomes" id="UP000663760"/>
    </source>
</evidence>
<dbReference type="Pfam" id="PF00560">
    <property type="entry name" value="LRR_1"/>
    <property type="match status" value="2"/>
</dbReference>
<protein>
    <submittedName>
        <fullName evidence="1">Uncharacterized protein</fullName>
    </submittedName>
</protein>